<comment type="caution">
    <text evidence="1">The sequence shown here is derived from an EMBL/GenBank/DDBJ whole genome shotgun (WGS) entry which is preliminary data.</text>
</comment>
<accession>A0A327RQJ4</accession>
<evidence type="ECO:0000313" key="1">
    <source>
        <dbReference type="EMBL" id="RAJ15987.1"/>
    </source>
</evidence>
<keyword evidence="2" id="KW-1185">Reference proteome</keyword>
<sequence>MKNIVYRNHDRYAVKRLLMEIGAHQLNKECELMKLPFPKRLGLFYIESSDDCVYLVYKYYDGTRKIMKLDRYELPEAGWERISLE</sequence>
<dbReference type="Proteomes" id="UP000249696">
    <property type="component" value="Unassembled WGS sequence"/>
</dbReference>
<reference evidence="1 2" key="1">
    <citation type="submission" date="2018-06" db="EMBL/GenBank/DDBJ databases">
        <title>Genomic Encyclopedia of Archaeal and Bacterial Type Strains, Phase II (KMG-II): from individual species to whole genera.</title>
        <authorList>
            <person name="Goeker M."/>
        </authorList>
    </citation>
    <scope>NUCLEOTIDE SEQUENCE [LARGE SCALE GENOMIC DNA]</scope>
    <source>
        <strain evidence="1 2">DSM 23522</strain>
    </source>
</reference>
<proteinExistence type="predicted"/>
<dbReference type="EMBL" id="QLLN01000001">
    <property type="protein sequence ID" value="RAJ15987.1"/>
    <property type="molecule type" value="Genomic_DNA"/>
</dbReference>
<organism evidence="1 2">
    <name type="scientific">Arenibacter echinorum</name>
    <dbReference type="NCBI Taxonomy" id="440515"/>
    <lineage>
        <taxon>Bacteria</taxon>
        <taxon>Pseudomonadati</taxon>
        <taxon>Bacteroidota</taxon>
        <taxon>Flavobacteriia</taxon>
        <taxon>Flavobacteriales</taxon>
        <taxon>Flavobacteriaceae</taxon>
        <taxon>Arenibacter</taxon>
    </lineage>
</organism>
<name>A0A327RQJ4_9FLAO</name>
<gene>
    <name evidence="1" type="ORF">LV92_00691</name>
</gene>
<dbReference type="RefSeq" id="WP_111622219.1">
    <property type="nucleotide sequence ID" value="NZ_QLLN01000001.1"/>
</dbReference>
<dbReference type="OrthoDB" id="1443669at2"/>
<dbReference type="AlphaFoldDB" id="A0A327RQJ4"/>
<protein>
    <submittedName>
        <fullName evidence="1">Uncharacterized protein</fullName>
    </submittedName>
</protein>
<evidence type="ECO:0000313" key="2">
    <source>
        <dbReference type="Proteomes" id="UP000249696"/>
    </source>
</evidence>